<evidence type="ECO:0000313" key="1">
    <source>
        <dbReference type="EMBL" id="KRT56456.1"/>
    </source>
</evidence>
<proteinExistence type="predicted"/>
<dbReference type="Proteomes" id="UP000051276">
    <property type="component" value="Unassembled WGS sequence"/>
</dbReference>
<dbReference type="AlphaFoldDB" id="A0A0T5Z4S0"/>
<dbReference type="InterPro" id="IPR036291">
    <property type="entry name" value="NAD(P)-bd_dom_sf"/>
</dbReference>
<comment type="caution">
    <text evidence="2">The sequence shown here is derived from an EMBL/GenBank/DDBJ whole genome shotgun (WGS) entry which is preliminary data.</text>
</comment>
<dbReference type="OrthoDB" id="5793658at2"/>
<protein>
    <submittedName>
        <fullName evidence="2">Ketopantoate reductase</fullName>
    </submittedName>
</protein>
<dbReference type="Proteomes" id="UP000051634">
    <property type="component" value="Unassembled WGS sequence"/>
</dbReference>
<evidence type="ECO:0000313" key="3">
    <source>
        <dbReference type="Proteomes" id="UP000051276"/>
    </source>
</evidence>
<dbReference type="EMBL" id="LDXT01000050">
    <property type="protein sequence ID" value="KRT56456.1"/>
    <property type="molecule type" value="Genomic_DNA"/>
</dbReference>
<dbReference type="SUPFAM" id="SSF51735">
    <property type="entry name" value="NAD(P)-binding Rossmann-fold domains"/>
    <property type="match status" value="1"/>
</dbReference>
<dbReference type="PATRIC" id="fig|54398.3.peg.3034"/>
<organism evidence="2 3">
    <name type="scientific">endosymbiont of Ridgeia piscesae</name>
    <dbReference type="NCBI Taxonomy" id="54398"/>
    <lineage>
        <taxon>Bacteria</taxon>
        <taxon>Pseudomonadati</taxon>
        <taxon>Pseudomonadota</taxon>
        <taxon>Gammaproteobacteria</taxon>
        <taxon>sulfur-oxidizing symbionts</taxon>
    </lineage>
</organism>
<dbReference type="RefSeq" id="WP_057956840.1">
    <property type="nucleotide sequence ID" value="NZ_KQ556963.1"/>
</dbReference>
<dbReference type="EMBL" id="LMXI01000436">
    <property type="protein sequence ID" value="KRT57914.1"/>
    <property type="molecule type" value="Genomic_DNA"/>
</dbReference>
<evidence type="ECO:0000313" key="2">
    <source>
        <dbReference type="EMBL" id="KRT57914.1"/>
    </source>
</evidence>
<dbReference type="Gene3D" id="3.40.50.720">
    <property type="entry name" value="NAD(P)-binding Rossmann-like Domain"/>
    <property type="match status" value="1"/>
</dbReference>
<name>A0A0T5Z4S0_9GAMM</name>
<dbReference type="STRING" id="54398.Ga0074115_14715"/>
<keyword evidence="4" id="KW-1185">Reference proteome</keyword>
<accession>A0A0T5Z4S0</accession>
<evidence type="ECO:0000313" key="4">
    <source>
        <dbReference type="Proteomes" id="UP000051634"/>
    </source>
</evidence>
<sequence length="255" mass="27913">MQSPIVIIGVGEMGGVFSRGLLRLGVPLYPVTRNTDMGELAAALPSPEVVVVAVGEADLQPLLGQLPSAWKDRLCLLQNELLPADWTGIEHPTVISVWFEKKKGMDTKVIIPSPVYGPRAGLIADALGALDISTRILQNDAELLFELVLKNLYILTSNIAGLRTGGAVGELWQEHQGFCRQLANEVIDLQEALSDTQFDREALIQSMKRAFDGDPEHKCMGRSAPARLTRALEHGQRLGLELPLMHEIQAEQTHD</sequence>
<gene>
    <name evidence="1" type="ORF">Ga0074115_14715</name>
    <name evidence="2" type="ORF">Ga0076813_12585</name>
</gene>
<reference evidence="3 4" key="1">
    <citation type="submission" date="2015-11" db="EMBL/GenBank/DDBJ databases">
        <title>The genome of Candidatus Endoriftia persephone in Ridgeia piscesae and population structure of the North Eastern Pacific vestimentiferan symbionts.</title>
        <authorList>
            <person name="Perez M."/>
            <person name="Juniper K.S."/>
        </authorList>
    </citation>
    <scope>NUCLEOTIDE SEQUENCE [LARGE SCALE GENOMIC DNA]</scope>
    <source>
        <strain evidence="2">Ind10</strain>
        <strain evidence="1">Ind11</strain>
    </source>
</reference>